<dbReference type="Pfam" id="PF01814">
    <property type="entry name" value="Hemerythrin"/>
    <property type="match status" value="1"/>
</dbReference>
<feature type="domain" description="Hemerythrin-like" evidence="1">
    <location>
        <begin position="4"/>
        <end position="126"/>
    </location>
</feature>
<dbReference type="PANTHER" id="PTHR39966">
    <property type="entry name" value="BLL2471 PROTEIN-RELATED"/>
    <property type="match status" value="1"/>
</dbReference>
<dbReference type="Gene3D" id="1.20.120.520">
    <property type="entry name" value="nmb1532 protein domain like"/>
    <property type="match status" value="1"/>
</dbReference>
<dbReference type="GO" id="GO:0005886">
    <property type="term" value="C:plasma membrane"/>
    <property type="evidence" value="ECO:0007669"/>
    <property type="project" value="TreeGrafter"/>
</dbReference>
<evidence type="ECO:0000259" key="1">
    <source>
        <dbReference type="Pfam" id="PF01814"/>
    </source>
</evidence>
<dbReference type="Proteomes" id="UP000886689">
    <property type="component" value="Unassembled WGS sequence"/>
</dbReference>
<name>A0A9D7K364_9PROT</name>
<dbReference type="AlphaFoldDB" id="A0A9D7K364"/>
<accession>A0A9D7K364</accession>
<protein>
    <submittedName>
        <fullName evidence="2">Hemerythrin domain-containing protein</fullName>
    </submittedName>
</protein>
<dbReference type="InterPro" id="IPR012312">
    <property type="entry name" value="Hemerythrin-like"/>
</dbReference>
<dbReference type="EMBL" id="JADJUC010000030">
    <property type="protein sequence ID" value="MBK8525363.1"/>
    <property type="molecule type" value="Genomic_DNA"/>
</dbReference>
<proteinExistence type="predicted"/>
<reference evidence="2" key="1">
    <citation type="submission" date="2020-10" db="EMBL/GenBank/DDBJ databases">
        <title>Connecting structure to function with the recovery of over 1000 high-quality activated sludge metagenome-assembled genomes encoding full-length rRNA genes using long-read sequencing.</title>
        <authorList>
            <person name="Singleton C.M."/>
            <person name="Petriglieri F."/>
            <person name="Kristensen J.M."/>
            <person name="Kirkegaard R.H."/>
            <person name="Michaelsen T.Y."/>
            <person name="Andersen M.H."/>
            <person name="Karst S.M."/>
            <person name="Dueholm M.S."/>
            <person name="Nielsen P.H."/>
            <person name="Albertsen M."/>
        </authorList>
    </citation>
    <scope>NUCLEOTIDE SEQUENCE</scope>
    <source>
        <strain evidence="2">Hirt_18-Q3-R61-65_BATAC.395</strain>
    </source>
</reference>
<gene>
    <name evidence="2" type="ORF">IPL58_15805</name>
</gene>
<evidence type="ECO:0000313" key="2">
    <source>
        <dbReference type="EMBL" id="MBK8525363.1"/>
    </source>
</evidence>
<evidence type="ECO:0000313" key="3">
    <source>
        <dbReference type="Proteomes" id="UP000886689"/>
    </source>
</evidence>
<sequence>MTTIRDFMTEDHRRCDDVFAEVEQAVASGDWNAAAESFGRFHCGVLQHFTTEESLLFPTFEEKTGMYMGPTQVMRGEHVQMRELMAAAAESLAAKDADGYSGNAETLLIMMQQHNMKEENILYPMCDQHLAEESEALLPGLQASLAEAGK</sequence>
<dbReference type="PANTHER" id="PTHR39966:SF3">
    <property type="entry name" value="DUF438 DOMAIN-CONTAINING PROTEIN"/>
    <property type="match status" value="1"/>
</dbReference>
<organism evidence="2 3">
    <name type="scientific">Candidatus Proximibacter danicus</name>
    <dbReference type="NCBI Taxonomy" id="2954365"/>
    <lineage>
        <taxon>Bacteria</taxon>
        <taxon>Pseudomonadati</taxon>
        <taxon>Pseudomonadota</taxon>
        <taxon>Betaproteobacteria</taxon>
        <taxon>Candidatus Proximibacter</taxon>
    </lineage>
</organism>
<comment type="caution">
    <text evidence="2">The sequence shown here is derived from an EMBL/GenBank/DDBJ whole genome shotgun (WGS) entry which is preliminary data.</text>
</comment>